<keyword evidence="1 4" id="KW-0479">Metal-binding</keyword>
<comment type="cofactor">
    <cofactor evidence="4">
        <name>Zn(2+)</name>
        <dbReference type="ChEBI" id="CHEBI:29105"/>
    </cofactor>
    <text evidence="4">Binds 1 zinc ion per subunit.</text>
</comment>
<gene>
    <name evidence="4" type="primary">mtaD</name>
    <name evidence="6" type="ORF">BCB69_02555</name>
</gene>
<dbReference type="AlphaFoldDB" id="A0A1B3WDB0"/>
<comment type="similarity">
    <text evidence="4">Belongs to the metallo-dependent hydrolases superfamily. MTA/SAH deaminase family.</text>
</comment>
<dbReference type="EC" id="3.5.4.28" evidence="4"/>
<feature type="binding site" evidence="4">
    <location>
        <position position="295"/>
    </location>
    <ligand>
        <name>Zn(2+)</name>
        <dbReference type="ChEBI" id="CHEBI:29105"/>
    </ligand>
</feature>
<evidence type="ECO:0000256" key="4">
    <source>
        <dbReference type="HAMAP-Rule" id="MF_01281"/>
    </source>
</evidence>
<feature type="binding site" evidence="4">
    <location>
        <position position="295"/>
    </location>
    <ligand>
        <name>substrate</name>
    </ligand>
</feature>
<dbReference type="EC" id="3.5.4.31" evidence="4"/>
<comment type="catalytic activity">
    <reaction evidence="4">
        <text>S-adenosyl-L-homocysteine + H2O + H(+) = S-inosyl-L-homocysteine + NH4(+)</text>
        <dbReference type="Rhea" id="RHEA:20716"/>
        <dbReference type="ChEBI" id="CHEBI:15377"/>
        <dbReference type="ChEBI" id="CHEBI:15378"/>
        <dbReference type="ChEBI" id="CHEBI:28938"/>
        <dbReference type="ChEBI" id="CHEBI:57856"/>
        <dbReference type="ChEBI" id="CHEBI:57985"/>
        <dbReference type="EC" id="3.5.4.28"/>
    </reaction>
</comment>
<dbReference type="Gene3D" id="3.20.20.140">
    <property type="entry name" value="Metal-dependent hydrolases"/>
    <property type="match status" value="1"/>
</dbReference>
<evidence type="ECO:0000313" key="6">
    <source>
        <dbReference type="EMBL" id="AOH38951.1"/>
    </source>
</evidence>
<feature type="binding site" evidence="4">
    <location>
        <position position="207"/>
    </location>
    <ligand>
        <name>Zn(2+)</name>
        <dbReference type="ChEBI" id="CHEBI:29105"/>
    </ligand>
</feature>
<protein>
    <recommendedName>
        <fullName evidence="4">5-methylthioadenosine/S-adenosylhomocysteine deaminase</fullName>
        <shortName evidence="4">MTA/SAH deaminase</shortName>
        <ecNumber evidence="4">3.5.4.28</ecNumber>
        <ecNumber evidence="4">3.5.4.31</ecNumber>
    </recommendedName>
</protein>
<dbReference type="SUPFAM" id="SSF51338">
    <property type="entry name" value="Composite domain of metallo-dependent hydrolases"/>
    <property type="match status" value="1"/>
</dbReference>
<keyword evidence="3 4" id="KW-0862">Zinc</keyword>
<dbReference type="InterPro" id="IPR006680">
    <property type="entry name" value="Amidohydro-rel"/>
</dbReference>
<dbReference type="STRING" id="39950.BCB69_02555"/>
<dbReference type="KEGG" id="dpn:BCB69_02555"/>
<feature type="binding site" evidence="4">
    <location>
        <position position="180"/>
    </location>
    <ligand>
        <name>substrate</name>
    </ligand>
</feature>
<dbReference type="InterPro" id="IPR023512">
    <property type="entry name" value="Deaminase_MtaD/DadD"/>
</dbReference>
<feature type="binding site" evidence="4">
    <location>
        <position position="63"/>
    </location>
    <ligand>
        <name>Zn(2+)</name>
        <dbReference type="ChEBI" id="CHEBI:29105"/>
    </ligand>
</feature>
<evidence type="ECO:0000256" key="1">
    <source>
        <dbReference type="ARBA" id="ARBA00022723"/>
    </source>
</evidence>
<dbReference type="HAMAP" id="MF_01281">
    <property type="entry name" value="MTA_SAH_deamin"/>
    <property type="match status" value="1"/>
</dbReference>
<comment type="caution">
    <text evidence="4">Lacks conserved residue(s) required for the propagation of feature annotation.</text>
</comment>
<dbReference type="RefSeq" id="WP_069176932.1">
    <property type="nucleotide sequence ID" value="NZ_CP017037.1"/>
</dbReference>
<feature type="binding site" evidence="4">
    <location>
        <position position="61"/>
    </location>
    <ligand>
        <name>Zn(2+)</name>
        <dbReference type="ChEBI" id="CHEBI:29105"/>
    </ligand>
</feature>
<dbReference type="FunFam" id="3.20.20.140:FF:000014">
    <property type="entry name" value="5-methylthioadenosine/S-adenosylhomocysteine deaminase"/>
    <property type="match status" value="1"/>
</dbReference>
<feature type="binding site" evidence="4">
    <location>
        <position position="90"/>
    </location>
    <ligand>
        <name>substrate</name>
    </ligand>
</feature>
<evidence type="ECO:0000256" key="3">
    <source>
        <dbReference type="ARBA" id="ARBA00022833"/>
    </source>
</evidence>
<dbReference type="Pfam" id="PF01979">
    <property type="entry name" value="Amidohydro_1"/>
    <property type="match status" value="1"/>
</dbReference>
<feature type="domain" description="Amidohydrolase-related" evidence="5">
    <location>
        <begin position="53"/>
        <end position="396"/>
    </location>
</feature>
<dbReference type="InterPro" id="IPR050287">
    <property type="entry name" value="MTA/SAH_deaminase"/>
</dbReference>
<evidence type="ECO:0000256" key="2">
    <source>
        <dbReference type="ARBA" id="ARBA00022801"/>
    </source>
</evidence>
<reference evidence="7" key="1">
    <citation type="submission" date="2016-08" db="EMBL/GenBank/DDBJ databases">
        <authorList>
            <person name="Holder M.E."/>
            <person name="Ajami N.J."/>
            <person name="Petrosino J.F."/>
        </authorList>
    </citation>
    <scope>NUCLEOTIDE SEQUENCE [LARGE SCALE GENOMIC DNA]</scope>
    <source>
        <strain evidence="7">F0677</strain>
    </source>
</reference>
<evidence type="ECO:0000259" key="5">
    <source>
        <dbReference type="Pfam" id="PF01979"/>
    </source>
</evidence>
<dbReference type="EMBL" id="CP017037">
    <property type="protein sequence ID" value="AOH38951.1"/>
    <property type="molecule type" value="Genomic_DNA"/>
</dbReference>
<dbReference type="PANTHER" id="PTHR43794">
    <property type="entry name" value="AMINOHYDROLASE SSNA-RELATED"/>
    <property type="match status" value="1"/>
</dbReference>
<dbReference type="GO" id="GO:0090614">
    <property type="term" value="F:5'-methylthioadenosine deaminase activity"/>
    <property type="evidence" value="ECO:0007669"/>
    <property type="project" value="UniProtKB-UniRule"/>
</dbReference>
<organism evidence="6 7">
    <name type="scientific">Dialister pneumosintes</name>
    <dbReference type="NCBI Taxonomy" id="39950"/>
    <lineage>
        <taxon>Bacteria</taxon>
        <taxon>Bacillati</taxon>
        <taxon>Bacillota</taxon>
        <taxon>Negativicutes</taxon>
        <taxon>Veillonellales</taxon>
        <taxon>Veillonellaceae</taxon>
        <taxon>Dialister</taxon>
    </lineage>
</organism>
<dbReference type="InterPro" id="IPR032466">
    <property type="entry name" value="Metal_Hydrolase"/>
</dbReference>
<dbReference type="GO" id="GO:0050270">
    <property type="term" value="F:S-adenosylhomocysteine deaminase activity"/>
    <property type="evidence" value="ECO:0007669"/>
    <property type="project" value="UniProtKB-UniRule"/>
</dbReference>
<comment type="catalytic activity">
    <reaction evidence="4">
        <text>S-methyl-5'-thioadenosine + H2O + H(+) = S-methyl-5'-thioinosine + NH4(+)</text>
        <dbReference type="Rhea" id="RHEA:25025"/>
        <dbReference type="ChEBI" id="CHEBI:15377"/>
        <dbReference type="ChEBI" id="CHEBI:15378"/>
        <dbReference type="ChEBI" id="CHEBI:17509"/>
        <dbReference type="ChEBI" id="CHEBI:28938"/>
        <dbReference type="ChEBI" id="CHEBI:48595"/>
        <dbReference type="EC" id="3.5.4.31"/>
    </reaction>
</comment>
<name>A0A1B3WDB0_9FIRM</name>
<dbReference type="Proteomes" id="UP000094757">
    <property type="component" value="Chromosome"/>
</dbReference>
<dbReference type="GO" id="GO:0046872">
    <property type="term" value="F:metal ion binding"/>
    <property type="evidence" value="ECO:0007669"/>
    <property type="project" value="UniProtKB-KW"/>
</dbReference>
<feature type="binding site" evidence="4">
    <location>
        <position position="142"/>
    </location>
    <ligand>
        <name>substrate</name>
    </ligand>
</feature>
<dbReference type="SUPFAM" id="SSF51556">
    <property type="entry name" value="Metallo-dependent hydrolases"/>
    <property type="match status" value="1"/>
</dbReference>
<dbReference type="InterPro" id="IPR011059">
    <property type="entry name" value="Metal-dep_hydrolase_composite"/>
</dbReference>
<feature type="binding site" evidence="4">
    <location>
        <position position="210"/>
    </location>
    <ligand>
        <name>substrate</name>
    </ligand>
</feature>
<dbReference type="PANTHER" id="PTHR43794:SF11">
    <property type="entry name" value="AMIDOHYDROLASE-RELATED DOMAIN-CONTAINING PROTEIN"/>
    <property type="match status" value="1"/>
</dbReference>
<dbReference type="CDD" id="cd01298">
    <property type="entry name" value="ATZ_TRZ_like"/>
    <property type="match status" value="1"/>
</dbReference>
<accession>A0A1B3WDB0</accession>
<keyword evidence="2 4" id="KW-0378">Hydrolase</keyword>
<sequence length="428" mass="47459">MKLLIKNVAISCDEGKTKEHQNIEIINNKITGFPTNPVESIYDKVIFGKNCLALPGLVNTHTHVAMTLFRSYADDMELMDWLQNKIWPAEEYLDDDIVYWGSMLAFAEMIRGGTTSFCDMYMYMNACAKAALSCGIRGNIARGLAGVSPNGKQALQENIELFKTWNGAGDGRIQVMLGPHAPYTCPPSYLKKVREIGEKYDIPVHIHLAETKTEVNNCIKEYGITPIQLMKDIGLFDIPTLAAHCVHITEQDIRIMAEKKVCIAHNPGSNLKLASGIAPVLAIRKAGITLGLGTDGASSNNKLDMFSEMRLAALIHKATSYLPKAVTAKEALNMATYEGAKCLGYSNLGKLKEGWLADIILVDRSGFHWKPNFNDISIAVYAANSQDVDTVIINGQPLMVHKEMLTIDVERLNYEVNRVVKKLYAFNR</sequence>
<dbReference type="Gene3D" id="2.30.40.10">
    <property type="entry name" value="Urease, subunit C, domain 1"/>
    <property type="match status" value="1"/>
</dbReference>
<comment type="function">
    <text evidence="4">Catalyzes the deamination of 5-methylthioadenosine and S-adenosyl-L-homocysteine into 5-methylthioinosine and S-inosyl-L-homocysteine, respectively. Is also able to deaminate adenosine.</text>
</comment>
<evidence type="ECO:0000313" key="7">
    <source>
        <dbReference type="Proteomes" id="UP000094757"/>
    </source>
</evidence>
<proteinExistence type="inferred from homology"/>